<dbReference type="InterPro" id="IPR043504">
    <property type="entry name" value="Peptidase_S1_PA_chymotrypsin"/>
</dbReference>
<keyword evidence="2" id="KW-1185">Reference proteome</keyword>
<dbReference type="KEGG" id="pcre:NCTC12858_01785"/>
<accession>A0A2X4Q1C6</accession>
<dbReference type="SUPFAM" id="SSF50494">
    <property type="entry name" value="Trypsin-like serine proteases"/>
    <property type="match status" value="1"/>
</dbReference>
<dbReference type="Gene3D" id="2.40.10.10">
    <property type="entry name" value="Trypsin-like serine proteases"/>
    <property type="match status" value="2"/>
</dbReference>
<dbReference type="GO" id="GO:0006508">
    <property type="term" value="P:proteolysis"/>
    <property type="evidence" value="ECO:0007669"/>
    <property type="project" value="UniProtKB-KW"/>
</dbReference>
<dbReference type="GO" id="GO:0004252">
    <property type="term" value="F:serine-type endopeptidase activity"/>
    <property type="evidence" value="ECO:0007669"/>
    <property type="project" value="InterPro"/>
</dbReference>
<dbReference type="RefSeq" id="WP_023940883.1">
    <property type="nucleotide sequence ID" value="NZ_LS483447.1"/>
</dbReference>
<dbReference type="InterPro" id="IPR018114">
    <property type="entry name" value="TRYPSIN_HIS"/>
</dbReference>
<organism evidence="1 2">
    <name type="scientific">Porphyromonas crevioricanis</name>
    <dbReference type="NCBI Taxonomy" id="393921"/>
    <lineage>
        <taxon>Bacteria</taxon>
        <taxon>Pseudomonadati</taxon>
        <taxon>Bacteroidota</taxon>
        <taxon>Bacteroidia</taxon>
        <taxon>Bacteroidales</taxon>
        <taxon>Porphyromonadaceae</taxon>
        <taxon>Porphyromonas</taxon>
    </lineage>
</organism>
<dbReference type="Proteomes" id="UP000249300">
    <property type="component" value="Chromosome 1"/>
</dbReference>
<sequence length="772" mass="85892">MSKLYRYFFSILLGLAFLSIPRAWGQIERAGMPMGLSEQFFRLRSTGFSDFCVELPPIDSAAIYRQEEAYSSSVLRGAYPFAVGRSLDYSPDNSGRIVQVGDRSVWTLRLKSHGAYSLNVLFGEYQLPPEAELYVYTPFGVKGAYTDQNNNPSGILAVAPLAGDEITIECSWPTNPDKLLPDNMRLKITELNHAYKDLSQLRVHDVGEPWHTLSGLDCAPNVAGHPEVNEQSRSVLLMVVEGRVVCSGALINNTASDGTPYVLTASHCYNRNFAFTGIEGESARIARTTVFFFGFESPLAKSFIRGSEELTLSGAELIAFNEKRDMCLLRITGLPKDREGKDLPIPAAYKPYFAGWNISGTPPAPYTTIHHPLAAVKRYSRSDSPISLKSFNAGKYTWRDVHWHIKQWQIGTTAPGSSGAPLFDGNGLIIGALSGGRSYCPTPYNDFFWALNKSWDTDTGNPLHSLRDKLDKSGSGAIYCQGYDPYAPHPAVRISRVINSLHSDQLEHAAFEGTSISGVGTVYSFPSKVRILGAYAVLAPMKPIKNWGDFKDYNLSIYAGEPGKPKQLVYFNKVKEPQYLRYNANQEEFSPRARTVTDTIDFFIPIETSDGGNYLDLNGNLEIVCGLNTTDMRPMDLPVLRLKTQTTSASAAFHKNSEALWIPATDTESPYQGSYWVDLLVQPIGQEGGLKDPEHVQVRWDGTRALIQLPSSDKQPEMQVRVYNYAGELCYENHYHSQLAVLELGDLFVEGNYILSIHYKKKRLGYQISVSK</sequence>
<name>A0A2X4Q1C6_9PORP</name>
<proteinExistence type="predicted"/>
<dbReference type="EC" id="3.4.21.50" evidence="1"/>
<keyword evidence="1" id="KW-0378">Hydrolase</keyword>
<dbReference type="InterPro" id="IPR009003">
    <property type="entry name" value="Peptidase_S1_PA"/>
</dbReference>
<keyword evidence="1" id="KW-0645">Protease</keyword>
<dbReference type="PROSITE" id="PS00134">
    <property type="entry name" value="TRYPSIN_HIS"/>
    <property type="match status" value="1"/>
</dbReference>
<protein>
    <submittedName>
        <fullName evidence="1">Protease 1</fullName>
        <ecNumber evidence="1">3.4.21.50</ecNumber>
    </submittedName>
</protein>
<evidence type="ECO:0000313" key="1">
    <source>
        <dbReference type="EMBL" id="SQH73907.1"/>
    </source>
</evidence>
<evidence type="ECO:0000313" key="2">
    <source>
        <dbReference type="Proteomes" id="UP000249300"/>
    </source>
</evidence>
<reference evidence="1 2" key="1">
    <citation type="submission" date="2018-06" db="EMBL/GenBank/DDBJ databases">
        <authorList>
            <consortium name="Pathogen Informatics"/>
            <person name="Doyle S."/>
        </authorList>
    </citation>
    <scope>NUCLEOTIDE SEQUENCE [LARGE SCALE GENOMIC DNA]</scope>
    <source>
        <strain evidence="1 2">NCTC12858</strain>
    </source>
</reference>
<dbReference type="EMBL" id="LS483447">
    <property type="protein sequence ID" value="SQH73907.1"/>
    <property type="molecule type" value="Genomic_DNA"/>
</dbReference>
<gene>
    <name evidence="1" type="ORF">NCTC12858_01785</name>
</gene>
<dbReference type="AlphaFoldDB" id="A0A2X4Q1C6"/>